<gene>
    <name evidence="2" type="ORF">VPNG_06684</name>
</gene>
<dbReference type="PANTHER" id="PTHR43536:SF1">
    <property type="entry name" value="MANNOSYLGLYCOPROTEIN ENDO-BETA-MANNOSIDASE"/>
    <property type="match status" value="1"/>
</dbReference>
<dbReference type="Pfam" id="PF18368">
    <property type="entry name" value="Ig_GlcNase"/>
    <property type="match status" value="1"/>
</dbReference>
<keyword evidence="3" id="KW-1185">Reference proteome</keyword>
<dbReference type="STRING" id="1230097.A0A423WUT6"/>
<feature type="domain" description="Exo-beta-D-glucosaminidase Ig-fold" evidence="1">
    <location>
        <begin position="250"/>
        <end position="362"/>
    </location>
</feature>
<dbReference type="PANTHER" id="PTHR43536">
    <property type="entry name" value="MANNOSYLGLYCOPROTEIN ENDO-BETA-MANNOSIDASE"/>
    <property type="match status" value="1"/>
</dbReference>
<dbReference type="AlphaFoldDB" id="A0A423WUT6"/>
<protein>
    <recommendedName>
        <fullName evidence="1">Exo-beta-D-glucosaminidase Ig-fold domain-containing protein</fullName>
    </recommendedName>
</protein>
<accession>A0A423WUT6</accession>
<dbReference type="InParanoid" id="A0A423WUT6"/>
<dbReference type="EMBL" id="LKEB01000040">
    <property type="protein sequence ID" value="ROW07002.1"/>
    <property type="molecule type" value="Genomic_DNA"/>
</dbReference>
<dbReference type="InterPro" id="IPR017853">
    <property type="entry name" value="GH"/>
</dbReference>
<dbReference type="GO" id="GO:0004553">
    <property type="term" value="F:hydrolase activity, hydrolyzing O-glycosyl compounds"/>
    <property type="evidence" value="ECO:0007669"/>
    <property type="project" value="InterPro"/>
</dbReference>
<dbReference type="SUPFAM" id="SSF49303">
    <property type="entry name" value="beta-Galactosidase/glucuronidase domain"/>
    <property type="match status" value="3"/>
</dbReference>
<dbReference type="Gene3D" id="3.20.20.80">
    <property type="entry name" value="Glycosidases"/>
    <property type="match status" value="1"/>
</dbReference>
<dbReference type="OrthoDB" id="408532at2759"/>
<dbReference type="Proteomes" id="UP000285146">
    <property type="component" value="Unassembled WGS sequence"/>
</dbReference>
<comment type="caution">
    <text evidence="2">The sequence shown here is derived from an EMBL/GenBank/DDBJ whole genome shotgun (WGS) entry which is preliminary data.</text>
</comment>
<reference evidence="2 3" key="1">
    <citation type="submission" date="2015-09" db="EMBL/GenBank/DDBJ databases">
        <title>Host preference determinants of Valsa canker pathogens revealed by comparative genomics.</title>
        <authorList>
            <person name="Yin Z."/>
            <person name="Huang L."/>
        </authorList>
    </citation>
    <scope>NUCLEOTIDE SEQUENCE [LARGE SCALE GENOMIC DNA]</scope>
    <source>
        <strain evidence="2 3">SXYLt</strain>
    </source>
</reference>
<sequence>MNISGVNELWQQPDKTQYHKSPSKELSTRRIYNNALWHRYGPPTSSFDYLLKAQMMDYEATRAQFEAYSTRWCAKRAATGMIYWMLNSAWPSLHWNLFDYYMHPAGSYYGAKMGSRMEHLAYDYVQNAVYLINHALDRQGPRNIEVEMIDLRGSLIQNCSNSNTSMLNSTMTNNYIARVPDSTRVLRKHIVYNMKPKTSRKLFETEEVRDIKDVGLLKLVLKDDDDHVLSRNVYWVSGTTDKLDWENSDWLYTPVKEYVDFSSLSKLQTANISVSAKWADSGRNKISVRLENLSQIPAVFIRLELVTPNWEASEGDHKWTDVVPLKWSDNYVTLWPWETLDLKVISRKGFAELYVLLVSGRNLEGFELPIETERA</sequence>
<evidence type="ECO:0000259" key="1">
    <source>
        <dbReference type="Pfam" id="PF18368"/>
    </source>
</evidence>
<dbReference type="SUPFAM" id="SSF51445">
    <property type="entry name" value="(Trans)glycosidases"/>
    <property type="match status" value="1"/>
</dbReference>
<dbReference type="InterPro" id="IPR013783">
    <property type="entry name" value="Ig-like_fold"/>
</dbReference>
<evidence type="ECO:0000313" key="3">
    <source>
        <dbReference type="Proteomes" id="UP000285146"/>
    </source>
</evidence>
<dbReference type="Gene3D" id="2.60.40.10">
    <property type="entry name" value="Immunoglobulins"/>
    <property type="match status" value="2"/>
</dbReference>
<organism evidence="2 3">
    <name type="scientific">Cytospora leucostoma</name>
    <dbReference type="NCBI Taxonomy" id="1230097"/>
    <lineage>
        <taxon>Eukaryota</taxon>
        <taxon>Fungi</taxon>
        <taxon>Dikarya</taxon>
        <taxon>Ascomycota</taxon>
        <taxon>Pezizomycotina</taxon>
        <taxon>Sordariomycetes</taxon>
        <taxon>Sordariomycetidae</taxon>
        <taxon>Diaporthales</taxon>
        <taxon>Cytosporaceae</taxon>
        <taxon>Cytospora</taxon>
    </lineage>
</organism>
<name>A0A423WUT6_9PEZI</name>
<evidence type="ECO:0000313" key="2">
    <source>
        <dbReference type="EMBL" id="ROW07002.1"/>
    </source>
</evidence>
<dbReference type="InterPro" id="IPR041351">
    <property type="entry name" value="Ig_GlcNase"/>
</dbReference>
<dbReference type="InterPro" id="IPR036156">
    <property type="entry name" value="Beta-gal/glucu_dom_sf"/>
</dbReference>
<dbReference type="InterPro" id="IPR043534">
    <property type="entry name" value="EBDG/EBM"/>
</dbReference>
<proteinExistence type="predicted"/>